<sequence length="45" mass="4626">MKVLGGVMNMTPAKGLIALLVGGAYLIIDNWETVGPVIKSLARGG</sequence>
<accession>W1EV28</accession>
<evidence type="ECO:0000313" key="1">
    <source>
        <dbReference type="EMBL" id="CDL24627.1"/>
    </source>
</evidence>
<protein>
    <submittedName>
        <fullName evidence="1">Phage tail length tape-measure protein</fullName>
    </submittedName>
</protein>
<dbReference type="EMBL" id="CBWN010000010">
    <property type="protein sequence ID" value="CDL24627.1"/>
    <property type="molecule type" value="Genomic_DNA"/>
</dbReference>
<dbReference type="Proteomes" id="UP000019199">
    <property type="component" value="Unassembled WGS sequence"/>
</dbReference>
<evidence type="ECO:0000313" key="2">
    <source>
        <dbReference type="Proteomes" id="UP000019199"/>
    </source>
</evidence>
<name>W1EV28_ECOLX</name>
<comment type="caution">
    <text evidence="1">The sequence shown here is derived from an EMBL/GenBank/DDBJ whole genome shotgun (WGS) entry which is preliminary data.</text>
</comment>
<organism evidence="1 2">
    <name type="scientific">Escherichia coli ISC7</name>
    <dbReference type="NCBI Taxonomy" id="1432555"/>
    <lineage>
        <taxon>Bacteria</taxon>
        <taxon>Pseudomonadati</taxon>
        <taxon>Pseudomonadota</taxon>
        <taxon>Gammaproteobacteria</taxon>
        <taxon>Enterobacterales</taxon>
        <taxon>Enterobacteriaceae</taxon>
        <taxon>Escherichia</taxon>
    </lineage>
</organism>
<proteinExistence type="predicted"/>
<dbReference type="AlphaFoldDB" id="W1EV28"/>
<reference evidence="1 2" key="1">
    <citation type="submission" date="2013-10" db="EMBL/GenBank/DDBJ databases">
        <title>Antibiotic resistance diversity of beta-lactamase producers in the General Hospital Vienna.</title>
        <authorList>
            <person name="Barisic I."/>
            <person name="Mitteregger D."/>
            <person name="Hirschl A.M."/>
            <person name="Noehammer C."/>
            <person name="Wiesinger-Mayr H."/>
        </authorList>
    </citation>
    <scope>NUCLEOTIDE SEQUENCE [LARGE SCALE GENOMIC DNA]</scope>
    <source>
        <strain evidence="1 2">ISC7</strain>
    </source>
</reference>